<evidence type="ECO:0000256" key="2">
    <source>
        <dbReference type="ARBA" id="ARBA00006193"/>
    </source>
</evidence>
<dbReference type="OrthoDB" id="8697884at2759"/>
<evidence type="ECO:0000256" key="5">
    <source>
        <dbReference type="ARBA" id="ARBA00023136"/>
    </source>
</evidence>
<keyword evidence="8" id="KW-1185">Reference proteome</keyword>
<evidence type="ECO:0000313" key="8">
    <source>
        <dbReference type="Proteomes" id="UP000694397"/>
    </source>
</evidence>
<feature type="transmembrane region" description="Helical" evidence="6">
    <location>
        <begin position="89"/>
        <end position="113"/>
    </location>
</feature>
<proteinExistence type="inferred from homology"/>
<sequence length="200" mass="21556">MCWRSFTRCLGIALIPLSVCCIVANVLLYFPNGETRYAKDNLLTRYVWFFSGIAGGGLVMILPAAVFMNLGDCDGCCGNRDCGKSCAMLGSVVAALIGLAGASYCFVVSALTLTEGPYCRTSGDWGYPFANQSGKYLTERSTWSLCQEPAHVVEWNVTLFSILLALSGVEVLVCGMQVINGLLGGLCRACYHRSHYSLNA</sequence>
<dbReference type="Ensembl" id="ENSSFOT00015055495.1">
    <property type="protein sequence ID" value="ENSSFOP00015072255.1"/>
    <property type="gene ID" value="ENSSFOG00015030162.1"/>
</dbReference>
<dbReference type="PANTHER" id="PTHR14198">
    <property type="entry name" value="TRANSMEMBRANE 4 L6 FAMILY MEMBER 1-RELATED"/>
    <property type="match status" value="1"/>
</dbReference>
<dbReference type="GO" id="GO:0016020">
    <property type="term" value="C:membrane"/>
    <property type="evidence" value="ECO:0007669"/>
    <property type="project" value="UniProtKB-SubCell"/>
</dbReference>
<evidence type="ECO:0000313" key="7">
    <source>
        <dbReference type="Ensembl" id="ENSSFOP00015072255.1"/>
    </source>
</evidence>
<evidence type="ECO:0000256" key="6">
    <source>
        <dbReference type="SAM" id="Phobius"/>
    </source>
</evidence>
<keyword evidence="5 6" id="KW-0472">Membrane</keyword>
<feature type="transmembrane region" description="Helical" evidence="6">
    <location>
        <begin position="159"/>
        <end position="183"/>
    </location>
</feature>
<evidence type="ECO:0000256" key="3">
    <source>
        <dbReference type="ARBA" id="ARBA00022692"/>
    </source>
</evidence>
<dbReference type="AlphaFoldDB" id="A0A8C9WDH3"/>
<reference evidence="7" key="2">
    <citation type="submission" date="2025-08" db="UniProtKB">
        <authorList>
            <consortium name="Ensembl"/>
        </authorList>
    </citation>
    <scope>IDENTIFICATION</scope>
</reference>
<dbReference type="PANTHER" id="PTHR14198:SF18">
    <property type="entry name" value="TRANSMEMBRANE 4 L6 FAMILY MEMBER 1"/>
    <property type="match status" value="1"/>
</dbReference>
<feature type="transmembrane region" description="Helical" evidence="6">
    <location>
        <begin position="12"/>
        <end position="31"/>
    </location>
</feature>
<reference evidence="7" key="3">
    <citation type="submission" date="2025-09" db="UniProtKB">
        <authorList>
            <consortium name="Ensembl"/>
        </authorList>
    </citation>
    <scope>IDENTIFICATION</scope>
</reference>
<dbReference type="GeneTree" id="ENSGT01030000234590"/>
<comment type="similarity">
    <text evidence="2">Belongs to the L6 tetraspanin family.</text>
</comment>
<evidence type="ECO:0000256" key="4">
    <source>
        <dbReference type="ARBA" id="ARBA00022989"/>
    </source>
</evidence>
<keyword evidence="4 6" id="KW-1133">Transmembrane helix</keyword>
<gene>
    <name evidence="7" type="primary">TM4SF18</name>
</gene>
<dbReference type="InterPro" id="IPR008661">
    <property type="entry name" value="L6_membrane"/>
</dbReference>
<dbReference type="Proteomes" id="UP000694397">
    <property type="component" value="Chromosome 25"/>
</dbReference>
<protein>
    <submittedName>
        <fullName evidence="7">Transmembrane 4 L six family member 18</fullName>
    </submittedName>
</protein>
<keyword evidence="3 6" id="KW-0812">Transmembrane</keyword>
<reference evidence="7 8" key="1">
    <citation type="submission" date="2019-04" db="EMBL/GenBank/DDBJ databases">
        <authorList>
            <consortium name="Wellcome Sanger Institute Data Sharing"/>
        </authorList>
    </citation>
    <scope>NUCLEOTIDE SEQUENCE [LARGE SCALE GENOMIC DNA]</scope>
</reference>
<feature type="transmembrane region" description="Helical" evidence="6">
    <location>
        <begin position="46"/>
        <end position="68"/>
    </location>
</feature>
<name>A0A8C9WDH3_SCLFO</name>
<dbReference type="Pfam" id="PF05805">
    <property type="entry name" value="L6_membrane"/>
    <property type="match status" value="1"/>
</dbReference>
<accession>A0A8C9WDH3</accession>
<comment type="subcellular location">
    <subcellularLocation>
        <location evidence="1">Membrane</location>
        <topology evidence="1">Multi-pass membrane protein</topology>
    </subcellularLocation>
</comment>
<evidence type="ECO:0000256" key="1">
    <source>
        <dbReference type="ARBA" id="ARBA00004141"/>
    </source>
</evidence>
<organism evidence="7 8">
    <name type="scientific">Scleropages formosus</name>
    <name type="common">Asian bonytongue</name>
    <name type="synonym">Osteoglossum formosum</name>
    <dbReference type="NCBI Taxonomy" id="113540"/>
    <lineage>
        <taxon>Eukaryota</taxon>
        <taxon>Metazoa</taxon>
        <taxon>Chordata</taxon>
        <taxon>Craniata</taxon>
        <taxon>Vertebrata</taxon>
        <taxon>Euteleostomi</taxon>
        <taxon>Actinopterygii</taxon>
        <taxon>Neopterygii</taxon>
        <taxon>Teleostei</taxon>
        <taxon>Osteoglossocephala</taxon>
        <taxon>Osteoglossomorpha</taxon>
        <taxon>Osteoglossiformes</taxon>
        <taxon>Osteoglossidae</taxon>
        <taxon>Scleropages</taxon>
    </lineage>
</organism>